<dbReference type="EMBL" id="MJMN01000012">
    <property type="protein sequence ID" value="OMG89031.1"/>
    <property type="molecule type" value="Genomic_DNA"/>
</dbReference>
<keyword evidence="1" id="KW-0472">Membrane</keyword>
<accession>A0A1R1JUU2</accession>
<comment type="caution">
    <text evidence="2">The sequence shown here is derived from an EMBL/GenBank/DDBJ whole genome shotgun (WGS) entry which is preliminary data.</text>
</comment>
<feature type="transmembrane region" description="Helical" evidence="1">
    <location>
        <begin position="20"/>
        <end position="38"/>
    </location>
</feature>
<gene>
    <name evidence="2" type="ORF">BIZ92_25155</name>
</gene>
<reference evidence="2 3" key="1">
    <citation type="submission" date="2016-09" db="EMBL/GenBank/DDBJ databases">
        <title>Phylogenomics of Achromobacter.</title>
        <authorList>
            <person name="Jeukens J."/>
            <person name="Freschi L."/>
            <person name="Vincent A.T."/>
            <person name="Emond-Rheault J.-G."/>
            <person name="Kukavica-Ibrulj I."/>
            <person name="Charette S.J."/>
            <person name="Levesque R.C."/>
        </authorList>
    </citation>
    <scope>NUCLEOTIDE SEQUENCE [LARGE SCALE GENOMIC DNA]</scope>
    <source>
        <strain evidence="2 3">AUS488</strain>
    </source>
</reference>
<protein>
    <submittedName>
        <fullName evidence="2">Uncharacterized protein</fullName>
    </submittedName>
</protein>
<keyword evidence="1" id="KW-1133">Transmembrane helix</keyword>
<keyword evidence="1" id="KW-0812">Transmembrane</keyword>
<feature type="transmembrane region" description="Helical" evidence="1">
    <location>
        <begin position="151"/>
        <end position="170"/>
    </location>
</feature>
<organism evidence="2 3">
    <name type="scientific">Alcaligenes xylosoxydans xylosoxydans</name>
    <name type="common">Achromobacter xylosoxidans</name>
    <dbReference type="NCBI Taxonomy" id="85698"/>
    <lineage>
        <taxon>Bacteria</taxon>
        <taxon>Pseudomonadati</taxon>
        <taxon>Pseudomonadota</taxon>
        <taxon>Betaproteobacteria</taxon>
        <taxon>Burkholderiales</taxon>
        <taxon>Alcaligenaceae</taxon>
        <taxon>Achromobacter</taxon>
    </lineage>
</organism>
<evidence type="ECO:0000313" key="2">
    <source>
        <dbReference type="EMBL" id="OMG89031.1"/>
    </source>
</evidence>
<name>A0A1R1JUU2_ALCXX</name>
<evidence type="ECO:0000313" key="3">
    <source>
        <dbReference type="Proteomes" id="UP000187251"/>
    </source>
</evidence>
<evidence type="ECO:0000256" key="1">
    <source>
        <dbReference type="SAM" id="Phobius"/>
    </source>
</evidence>
<sequence length="182" mass="21025">MQGLKKILKKIGSRNGVRLMFLLGYLVAFGIPLAYSYLAKPPGEGDMRVSEGTAHFQYRMKQGYMLVVDGNHYTCGGVYLNADPSCFNLKEWPVKRALLEGKLIQVIWFRQAAHIFGSVRRVADIRYDGVSQFSAGYLEQRLQYERESSKVSAAVTFFVMLLVLLFYEWMDRIRMRNERRFG</sequence>
<dbReference type="Proteomes" id="UP000187251">
    <property type="component" value="Unassembled WGS sequence"/>
</dbReference>
<proteinExistence type="predicted"/>
<dbReference type="AlphaFoldDB" id="A0A1R1JUU2"/>
<dbReference type="RefSeq" id="WP_076411475.1">
    <property type="nucleotide sequence ID" value="NZ_AP028040.1"/>
</dbReference>